<dbReference type="RefSeq" id="WP_179490588.1">
    <property type="nucleotide sequence ID" value="NZ_JACCBV010000001.1"/>
</dbReference>
<evidence type="ECO:0000313" key="2">
    <source>
        <dbReference type="Proteomes" id="UP000576969"/>
    </source>
</evidence>
<name>A0A7Y9KM79_9MICO</name>
<proteinExistence type="predicted"/>
<reference evidence="1 2" key="1">
    <citation type="submission" date="2020-07" db="EMBL/GenBank/DDBJ databases">
        <title>Sequencing the genomes of 1000 actinobacteria strains.</title>
        <authorList>
            <person name="Klenk H.-P."/>
        </authorList>
    </citation>
    <scope>NUCLEOTIDE SEQUENCE [LARGE SCALE GENOMIC DNA]</scope>
    <source>
        <strain evidence="1 2">DSM 24662</strain>
    </source>
</reference>
<gene>
    <name evidence="1" type="ORF">BJ991_002572</name>
</gene>
<dbReference type="EMBL" id="JACCBV010000001">
    <property type="protein sequence ID" value="NYE20544.1"/>
    <property type="molecule type" value="Genomic_DNA"/>
</dbReference>
<keyword evidence="2" id="KW-1185">Reference proteome</keyword>
<sequence length="62" mass="7048">METVTTPLPWTDPRDELEVGVLMANGRLAPRRFANRAEAEAWARPEEGDRVVEYNLICECDS</sequence>
<dbReference type="AlphaFoldDB" id="A0A7Y9KM79"/>
<comment type="caution">
    <text evidence="1">The sequence shown here is derived from an EMBL/GenBank/DDBJ whole genome shotgun (WGS) entry which is preliminary data.</text>
</comment>
<accession>A0A7Y9KM79</accession>
<protein>
    <submittedName>
        <fullName evidence="1">Uncharacterized protein</fullName>
    </submittedName>
</protein>
<organism evidence="1 2">
    <name type="scientific">Microbacterium immunditiarum</name>
    <dbReference type="NCBI Taxonomy" id="337480"/>
    <lineage>
        <taxon>Bacteria</taxon>
        <taxon>Bacillati</taxon>
        <taxon>Actinomycetota</taxon>
        <taxon>Actinomycetes</taxon>
        <taxon>Micrococcales</taxon>
        <taxon>Microbacteriaceae</taxon>
        <taxon>Microbacterium</taxon>
    </lineage>
</organism>
<dbReference type="Proteomes" id="UP000576969">
    <property type="component" value="Unassembled WGS sequence"/>
</dbReference>
<evidence type="ECO:0000313" key="1">
    <source>
        <dbReference type="EMBL" id="NYE20544.1"/>
    </source>
</evidence>